<comment type="caution">
    <text evidence="1">The sequence shown here is derived from an EMBL/GenBank/DDBJ whole genome shotgun (WGS) entry which is preliminary data.</text>
</comment>
<evidence type="ECO:0000313" key="1">
    <source>
        <dbReference type="EMBL" id="KXG87345.1"/>
    </source>
</evidence>
<proteinExistence type="predicted"/>
<protein>
    <submittedName>
        <fullName evidence="1">Uncharacterized protein</fullName>
    </submittedName>
</protein>
<evidence type="ECO:0000313" key="2">
    <source>
        <dbReference type="Proteomes" id="UP000070498"/>
    </source>
</evidence>
<name>A0A135P7D9_9HYPH</name>
<keyword evidence="2" id="KW-1185">Reference proteome</keyword>
<gene>
    <name evidence="1" type="ORF">ATO67_20320</name>
</gene>
<dbReference type="Pfam" id="PF19570">
    <property type="entry name" value="DUF6088"/>
    <property type="match status" value="1"/>
</dbReference>
<dbReference type="AlphaFoldDB" id="A0A135P7D9"/>
<organism evidence="1 2">
    <name type="scientific">Agrobacterium bohemicum</name>
    <dbReference type="NCBI Taxonomy" id="2052828"/>
    <lineage>
        <taxon>Bacteria</taxon>
        <taxon>Pseudomonadati</taxon>
        <taxon>Pseudomonadota</taxon>
        <taxon>Alphaproteobacteria</taxon>
        <taxon>Hyphomicrobiales</taxon>
        <taxon>Rhizobiaceae</taxon>
        <taxon>Rhizobium/Agrobacterium group</taxon>
        <taxon>Agrobacterium</taxon>
    </lineage>
</organism>
<dbReference type="RefSeq" id="WP_060504954.1">
    <property type="nucleotide sequence ID" value="NZ_KQ961036.1"/>
</dbReference>
<dbReference type="InterPro" id="IPR045738">
    <property type="entry name" value="DUF6088"/>
</dbReference>
<dbReference type="Proteomes" id="UP000070498">
    <property type="component" value="Unassembled WGS sequence"/>
</dbReference>
<reference evidence="1 2" key="1">
    <citation type="submission" date="2015-11" db="EMBL/GenBank/DDBJ databases">
        <title>Draft genome sequence of Agrobacterium sp. R89-1.</title>
        <authorList>
            <person name="Zahradnik J."/>
            <person name="Kyslikova E."/>
            <person name="Palyzova A."/>
            <person name="Kyslik P."/>
        </authorList>
    </citation>
    <scope>NUCLEOTIDE SEQUENCE [LARGE SCALE GENOMIC DNA]</scope>
    <source>
        <strain evidence="1 2">R89-1</strain>
    </source>
</reference>
<accession>A0A135P7D9</accession>
<sequence length="195" mass="22346">MTKLQELKKHLRSGKVYRREDLTQWSSSVDRHLQQLLAEGYLTKLSTGVYHRPKQTAFGKAPAEDDALVEAFLKDDRYLVTSPNAYNSLGVGATQLYNKTVVYNHKRHGNFMLGGREFEFRRKPAFPKTLTKEFLLVDLVNNLDQLAEDRDQVLARVKERALQGNRTALTRAAKEYGMVRTRKFFNTLAADTHAS</sequence>
<dbReference type="OrthoDB" id="583588at2"/>
<dbReference type="EMBL" id="LNUW01000007">
    <property type="protein sequence ID" value="KXG87345.1"/>
    <property type="molecule type" value="Genomic_DNA"/>
</dbReference>